<accession>A0A6U3SR48</accession>
<reference evidence="4" key="1">
    <citation type="submission" date="2021-01" db="EMBL/GenBank/DDBJ databases">
        <authorList>
            <person name="Corre E."/>
            <person name="Pelletier E."/>
            <person name="Niang G."/>
            <person name="Scheremetjew M."/>
            <person name="Finn R."/>
            <person name="Kale V."/>
            <person name="Holt S."/>
            <person name="Cochrane G."/>
            <person name="Meng A."/>
            <person name="Brown T."/>
            <person name="Cohen L."/>
        </authorList>
    </citation>
    <scope>NUCLEOTIDE SEQUENCE</scope>
    <source>
        <strain evidence="4">SM1012Den-03</strain>
    </source>
</reference>
<dbReference type="PANTHER" id="PTHR31424">
    <property type="entry name" value="PROTEIN CBG23806"/>
    <property type="match status" value="1"/>
</dbReference>
<dbReference type="EMBL" id="HBGZ01002084">
    <property type="protein sequence ID" value="CAD9573766.1"/>
    <property type="molecule type" value="Transcribed_RNA"/>
</dbReference>
<evidence type="ECO:0000256" key="1">
    <source>
        <dbReference type="SAM" id="Coils"/>
    </source>
</evidence>
<name>A0A6U3SR48_9STRA</name>
<feature type="compositionally biased region" description="Basic and acidic residues" evidence="2">
    <location>
        <begin position="388"/>
        <end position="399"/>
    </location>
</feature>
<feature type="coiled-coil region" evidence="1">
    <location>
        <begin position="109"/>
        <end position="157"/>
    </location>
</feature>
<dbReference type="EMBL" id="HBGZ01002083">
    <property type="protein sequence ID" value="CAD9573765.1"/>
    <property type="molecule type" value="Transcribed_RNA"/>
</dbReference>
<feature type="region of interest" description="Disordered" evidence="2">
    <location>
        <begin position="388"/>
        <end position="411"/>
    </location>
</feature>
<organism evidence="4">
    <name type="scientific">Skeletonema marinoi</name>
    <dbReference type="NCBI Taxonomy" id="267567"/>
    <lineage>
        <taxon>Eukaryota</taxon>
        <taxon>Sar</taxon>
        <taxon>Stramenopiles</taxon>
        <taxon>Ochrophyta</taxon>
        <taxon>Bacillariophyta</taxon>
        <taxon>Coscinodiscophyceae</taxon>
        <taxon>Thalassiosirophycidae</taxon>
        <taxon>Thalassiosirales</taxon>
        <taxon>Skeletonemataceae</taxon>
        <taxon>Skeletonema</taxon>
        <taxon>Skeletonema marinoi-dohrnii complex</taxon>
    </lineage>
</organism>
<evidence type="ECO:0000256" key="2">
    <source>
        <dbReference type="SAM" id="MobiDB-lite"/>
    </source>
</evidence>
<dbReference type="EMBL" id="HBGZ01002078">
    <property type="protein sequence ID" value="CAD9573753.1"/>
    <property type="molecule type" value="Transcribed_RNA"/>
</dbReference>
<proteinExistence type="predicted"/>
<evidence type="ECO:0000313" key="4">
    <source>
        <dbReference type="EMBL" id="CAD9573765.1"/>
    </source>
</evidence>
<gene>
    <name evidence="3" type="ORF">SMAR0320_LOCUS1470</name>
    <name evidence="4" type="ORF">SMAR0320_LOCUS1475</name>
    <name evidence="5" type="ORF">SMAR0320_LOCUS1476</name>
</gene>
<protein>
    <submittedName>
        <fullName evidence="4">Uncharacterized protein</fullName>
    </submittedName>
</protein>
<dbReference type="Gene3D" id="1.10.287.1490">
    <property type="match status" value="1"/>
</dbReference>
<keyword evidence="1" id="KW-0175">Coiled coil</keyword>
<sequence length="411" mass="47450">MGVKKVLPFFNIPVENVIFSVLHAQMGVGNKILNYLLDEAERKVENTPAEMVALRNDLVRAETKLAEAVEYKNCWEKDDNGGKRLASLKGKLTRRKANLERPNLSADQIDRIEGEIHGFKDEIEELNLTQLNIRDTVEVKKDARKEASKQLDEFTKKWKKTDESIYSGIDKILQRHGIERCAYHGGQINGVDVRTLMENAKEILGEICVYLCNQLTDQSSISADDIGKLCKDCEEYLSLWDAAFSFVHEDNPSDDHCDKTQERIDLAMNKHRELGFNVTPKTHGMEKHVVDQMRRVKGGIKKLIEHWVEHYHQVGHRYDIKWGNQKNEKLKAEIRGRREHTASHPEVLKRLTKLQNNLRKRKTPTDVTAAAAEKKRIKTERRTEYYEEAKAKRDQEARNEAAMTLTSMFDS</sequence>
<evidence type="ECO:0000313" key="3">
    <source>
        <dbReference type="EMBL" id="CAD9573753.1"/>
    </source>
</evidence>
<dbReference type="PANTHER" id="PTHR31424:SF3">
    <property type="entry name" value="RING-TYPE DOMAIN-CONTAINING PROTEIN"/>
    <property type="match status" value="1"/>
</dbReference>
<evidence type="ECO:0000313" key="5">
    <source>
        <dbReference type="EMBL" id="CAD9573766.1"/>
    </source>
</evidence>
<dbReference type="AlphaFoldDB" id="A0A6U3SR48"/>